<reference evidence="1 2" key="1">
    <citation type="submission" date="2023-10" db="EMBL/GenBank/DDBJ databases">
        <title>Sphingomonas sp. HF-S4 16S ribosomal RNA gene Genome sequencing and assembly.</title>
        <authorList>
            <person name="Lee H."/>
        </authorList>
    </citation>
    <scope>NUCLEOTIDE SEQUENCE [LARGE SCALE GENOMIC DNA]</scope>
    <source>
        <strain evidence="1 2">HF-S4</strain>
    </source>
</reference>
<dbReference type="RefSeq" id="WP_317227251.1">
    <property type="nucleotide sequence ID" value="NZ_JAWJEJ010000001.1"/>
</dbReference>
<keyword evidence="2" id="KW-1185">Reference proteome</keyword>
<proteinExistence type="predicted"/>
<evidence type="ECO:0000313" key="2">
    <source>
        <dbReference type="Proteomes" id="UP001273531"/>
    </source>
</evidence>
<dbReference type="Proteomes" id="UP001273531">
    <property type="component" value="Unassembled WGS sequence"/>
</dbReference>
<dbReference type="EMBL" id="JAWJEJ010000001">
    <property type="protein sequence ID" value="MDV3458139.1"/>
    <property type="molecule type" value="Genomic_DNA"/>
</dbReference>
<sequence>MTIVADLSPDTAAEVARIIELRGCSFTDFAIEAIERAVAAESEFMAFIQEGIDDLEAGRVVDHATVMAELDQRIAKHEARCGR</sequence>
<name>A0ABU3Y9Q7_9SPHN</name>
<gene>
    <name evidence="1" type="ORF">RZN05_14170</name>
</gene>
<organism evidence="1 2">
    <name type="scientific">Sphingomonas agrestis</name>
    <dbReference type="NCBI Taxonomy" id="3080540"/>
    <lineage>
        <taxon>Bacteria</taxon>
        <taxon>Pseudomonadati</taxon>
        <taxon>Pseudomonadota</taxon>
        <taxon>Alphaproteobacteria</taxon>
        <taxon>Sphingomonadales</taxon>
        <taxon>Sphingomonadaceae</taxon>
        <taxon>Sphingomonas</taxon>
    </lineage>
</organism>
<protein>
    <submittedName>
        <fullName evidence="1">CopG family transcriptional regulator</fullName>
    </submittedName>
</protein>
<evidence type="ECO:0000313" key="1">
    <source>
        <dbReference type="EMBL" id="MDV3458139.1"/>
    </source>
</evidence>
<accession>A0ABU3Y9Q7</accession>
<comment type="caution">
    <text evidence="1">The sequence shown here is derived from an EMBL/GenBank/DDBJ whole genome shotgun (WGS) entry which is preliminary data.</text>
</comment>